<dbReference type="GO" id="GO:0016020">
    <property type="term" value="C:membrane"/>
    <property type="evidence" value="ECO:0007669"/>
    <property type="project" value="InterPro"/>
</dbReference>
<feature type="transmembrane region" description="Helical" evidence="9">
    <location>
        <begin position="109"/>
        <end position="127"/>
    </location>
</feature>
<evidence type="ECO:0000256" key="2">
    <source>
        <dbReference type="ARBA" id="ARBA00012438"/>
    </source>
</evidence>
<keyword evidence="8" id="KW-0902">Two-component regulatory system</keyword>
<keyword evidence="13" id="KW-1185">Reference proteome</keyword>
<evidence type="ECO:0000256" key="5">
    <source>
        <dbReference type="ARBA" id="ARBA00022741"/>
    </source>
</evidence>
<reference evidence="12 13" key="1">
    <citation type="submission" date="2020-08" db="EMBL/GenBank/DDBJ databases">
        <title>Genomic Encyclopedia of Type Strains, Phase IV (KMG-IV): sequencing the most valuable type-strain genomes for metagenomic binning, comparative biology and taxonomic classification.</title>
        <authorList>
            <person name="Goeker M."/>
        </authorList>
    </citation>
    <scope>NUCLEOTIDE SEQUENCE [LARGE SCALE GENOMIC DNA]</scope>
    <source>
        <strain evidence="12 13">DSM 44197</strain>
    </source>
</reference>
<evidence type="ECO:0000256" key="9">
    <source>
        <dbReference type="SAM" id="Phobius"/>
    </source>
</evidence>
<evidence type="ECO:0000256" key="3">
    <source>
        <dbReference type="ARBA" id="ARBA00022553"/>
    </source>
</evidence>
<dbReference type="InterPro" id="IPR050482">
    <property type="entry name" value="Sensor_HK_TwoCompSys"/>
</dbReference>
<sequence length="389" mass="40635">MRSRCLGVHGGHVRALLVAAVVVWAFGAYVRDAMQGSPRPGLTGAGLAVTALNAASFALLAAGIGAGGERPGRLRRRVRDAAPWAGDALLLAGMATSLALYGTTGADSGGFFLTMVALWVLVSRWPLRRAVPLGMATMATVSAVGMAAGDGHLDTGTYVGFIGVMLGATALRERRAAESGARRAEAAALLLDERTRLAREIHDILAHSLSAQLVHLEGARLLLSRDGDRTQALERVERAQNLARSGLEETRRALAALRGDAPPPDRALAGLADEYRAATGRDAAVEVVGDPRELSPPAALSVVRTAQEALTNVRKHAPGARVRLTLRYLPGHAELEVVDTGGTEPGLDIAATGSGYGLVGMRERAELIGGTLESGPEGKGYRVKLRLPV</sequence>
<dbReference type="Gene3D" id="3.30.565.10">
    <property type="entry name" value="Histidine kinase-like ATPase, C-terminal domain"/>
    <property type="match status" value="1"/>
</dbReference>
<keyword evidence="9" id="KW-0472">Membrane</keyword>
<dbReference type="RefSeq" id="WP_220509445.1">
    <property type="nucleotide sequence ID" value="NZ_BAAALP010000010.1"/>
</dbReference>
<keyword evidence="7" id="KW-0067">ATP-binding</keyword>
<accession>A0A7W3LP66</accession>
<dbReference type="Proteomes" id="UP000572680">
    <property type="component" value="Unassembled WGS sequence"/>
</dbReference>
<evidence type="ECO:0000313" key="12">
    <source>
        <dbReference type="EMBL" id="MBA8951725.1"/>
    </source>
</evidence>
<keyword evidence="4" id="KW-0808">Transferase</keyword>
<keyword evidence="9" id="KW-0812">Transmembrane</keyword>
<feature type="transmembrane region" description="Helical" evidence="9">
    <location>
        <begin position="42"/>
        <end position="64"/>
    </location>
</feature>
<dbReference type="GO" id="GO:0000155">
    <property type="term" value="F:phosphorelay sensor kinase activity"/>
    <property type="evidence" value="ECO:0007669"/>
    <property type="project" value="InterPro"/>
</dbReference>
<dbReference type="CDD" id="cd16917">
    <property type="entry name" value="HATPase_UhpB-NarQ-NarX-like"/>
    <property type="match status" value="1"/>
</dbReference>
<gene>
    <name evidence="12" type="ORF">HNR61_003365</name>
</gene>
<dbReference type="Gene3D" id="1.20.5.1930">
    <property type="match status" value="1"/>
</dbReference>
<evidence type="ECO:0000256" key="7">
    <source>
        <dbReference type="ARBA" id="ARBA00022840"/>
    </source>
</evidence>
<keyword evidence="6 12" id="KW-0418">Kinase</keyword>
<evidence type="ECO:0000256" key="1">
    <source>
        <dbReference type="ARBA" id="ARBA00000085"/>
    </source>
</evidence>
<dbReference type="EMBL" id="JACJIA010000004">
    <property type="protein sequence ID" value="MBA8951725.1"/>
    <property type="molecule type" value="Genomic_DNA"/>
</dbReference>
<evidence type="ECO:0000259" key="10">
    <source>
        <dbReference type="Pfam" id="PF02518"/>
    </source>
</evidence>
<dbReference type="PANTHER" id="PTHR24421:SF10">
    <property type="entry name" value="NITRATE_NITRITE SENSOR PROTEIN NARQ"/>
    <property type="match status" value="1"/>
</dbReference>
<feature type="transmembrane region" description="Helical" evidence="9">
    <location>
        <begin position="12"/>
        <end position="30"/>
    </location>
</feature>
<evidence type="ECO:0000259" key="11">
    <source>
        <dbReference type="Pfam" id="PF07730"/>
    </source>
</evidence>
<keyword evidence="5" id="KW-0547">Nucleotide-binding</keyword>
<dbReference type="Pfam" id="PF02518">
    <property type="entry name" value="HATPase_c"/>
    <property type="match status" value="1"/>
</dbReference>
<dbReference type="EC" id="2.7.13.3" evidence="2"/>
<protein>
    <recommendedName>
        <fullName evidence="2">histidine kinase</fullName>
        <ecNumber evidence="2">2.7.13.3</ecNumber>
    </recommendedName>
</protein>
<dbReference type="PANTHER" id="PTHR24421">
    <property type="entry name" value="NITRATE/NITRITE SENSOR PROTEIN NARX-RELATED"/>
    <property type="match status" value="1"/>
</dbReference>
<organism evidence="12 13">
    <name type="scientific">Actinomadura namibiensis</name>
    <dbReference type="NCBI Taxonomy" id="182080"/>
    <lineage>
        <taxon>Bacteria</taxon>
        <taxon>Bacillati</taxon>
        <taxon>Actinomycetota</taxon>
        <taxon>Actinomycetes</taxon>
        <taxon>Streptosporangiales</taxon>
        <taxon>Thermomonosporaceae</taxon>
        <taxon>Actinomadura</taxon>
    </lineage>
</organism>
<dbReference type="InterPro" id="IPR003594">
    <property type="entry name" value="HATPase_dom"/>
</dbReference>
<name>A0A7W3LP66_ACTNM</name>
<evidence type="ECO:0000256" key="4">
    <source>
        <dbReference type="ARBA" id="ARBA00022679"/>
    </source>
</evidence>
<dbReference type="GO" id="GO:0005524">
    <property type="term" value="F:ATP binding"/>
    <property type="evidence" value="ECO:0007669"/>
    <property type="project" value="UniProtKB-KW"/>
</dbReference>
<dbReference type="InterPro" id="IPR036890">
    <property type="entry name" value="HATPase_C_sf"/>
</dbReference>
<evidence type="ECO:0000256" key="8">
    <source>
        <dbReference type="ARBA" id="ARBA00023012"/>
    </source>
</evidence>
<feature type="domain" description="Signal transduction histidine kinase subgroup 3 dimerisation and phosphoacceptor" evidence="11">
    <location>
        <begin position="193"/>
        <end position="259"/>
    </location>
</feature>
<feature type="domain" description="Histidine kinase/HSP90-like ATPase" evidence="10">
    <location>
        <begin position="302"/>
        <end position="388"/>
    </location>
</feature>
<dbReference type="AlphaFoldDB" id="A0A7W3LP66"/>
<dbReference type="SUPFAM" id="SSF55874">
    <property type="entry name" value="ATPase domain of HSP90 chaperone/DNA topoisomerase II/histidine kinase"/>
    <property type="match status" value="1"/>
</dbReference>
<comment type="catalytic activity">
    <reaction evidence="1">
        <text>ATP + protein L-histidine = ADP + protein N-phospho-L-histidine.</text>
        <dbReference type="EC" id="2.7.13.3"/>
    </reaction>
</comment>
<evidence type="ECO:0000313" key="13">
    <source>
        <dbReference type="Proteomes" id="UP000572680"/>
    </source>
</evidence>
<dbReference type="GO" id="GO:0046983">
    <property type="term" value="F:protein dimerization activity"/>
    <property type="evidence" value="ECO:0007669"/>
    <property type="project" value="InterPro"/>
</dbReference>
<keyword evidence="3" id="KW-0597">Phosphoprotein</keyword>
<evidence type="ECO:0000256" key="6">
    <source>
        <dbReference type="ARBA" id="ARBA00022777"/>
    </source>
</evidence>
<keyword evidence="9" id="KW-1133">Transmembrane helix</keyword>
<proteinExistence type="predicted"/>
<dbReference type="InterPro" id="IPR011712">
    <property type="entry name" value="Sig_transdc_His_kin_sub3_dim/P"/>
</dbReference>
<dbReference type="Pfam" id="PF07730">
    <property type="entry name" value="HisKA_3"/>
    <property type="match status" value="1"/>
</dbReference>
<comment type="caution">
    <text evidence="12">The sequence shown here is derived from an EMBL/GenBank/DDBJ whole genome shotgun (WGS) entry which is preliminary data.</text>
</comment>